<dbReference type="PANTHER" id="PTHR30332:SF17">
    <property type="entry name" value="TYPE IV PILIATION SYSTEM PROTEIN DR_0774-RELATED"/>
    <property type="match status" value="1"/>
</dbReference>
<feature type="chain" id="PRO_5030008821" evidence="4">
    <location>
        <begin position="22"/>
        <end position="375"/>
    </location>
</feature>
<feature type="domain" description="Type II/III secretion system secretin-like" evidence="5">
    <location>
        <begin position="209"/>
        <end position="367"/>
    </location>
</feature>
<evidence type="ECO:0000256" key="1">
    <source>
        <dbReference type="ARBA" id="ARBA00004370"/>
    </source>
</evidence>
<evidence type="ECO:0000256" key="2">
    <source>
        <dbReference type="ARBA" id="ARBA00023136"/>
    </source>
</evidence>
<keyword evidence="4" id="KW-0732">Signal</keyword>
<dbReference type="PANTHER" id="PTHR30332">
    <property type="entry name" value="PROBABLE GENERAL SECRETION PATHWAY PROTEIN D"/>
    <property type="match status" value="1"/>
</dbReference>
<dbReference type="Gene3D" id="3.30.1370.120">
    <property type="match status" value="1"/>
</dbReference>
<dbReference type="GO" id="GO:0016020">
    <property type="term" value="C:membrane"/>
    <property type="evidence" value="ECO:0007669"/>
    <property type="project" value="UniProtKB-SubCell"/>
</dbReference>
<dbReference type="Proteomes" id="UP000036503">
    <property type="component" value="Unassembled WGS sequence"/>
</dbReference>
<dbReference type="InterPro" id="IPR004846">
    <property type="entry name" value="T2SS/T3SS_dom"/>
</dbReference>
<dbReference type="Gene3D" id="3.30.1370.130">
    <property type="match status" value="1"/>
</dbReference>
<name>A0A0J6WT83_9FIRM</name>
<dbReference type="STRING" id="39029.BSR42_10650"/>
<evidence type="ECO:0000256" key="3">
    <source>
        <dbReference type="RuleBase" id="RU004003"/>
    </source>
</evidence>
<dbReference type="GO" id="GO:0009306">
    <property type="term" value="P:protein secretion"/>
    <property type="evidence" value="ECO:0007669"/>
    <property type="project" value="InterPro"/>
</dbReference>
<proteinExistence type="inferred from homology"/>
<dbReference type="PRINTS" id="PR00811">
    <property type="entry name" value="BCTERIALGSPD"/>
</dbReference>
<feature type="signal peptide" evidence="4">
    <location>
        <begin position="1"/>
        <end position="21"/>
    </location>
</feature>
<dbReference type="RefSeq" id="WP_048515102.1">
    <property type="nucleotide sequence ID" value="NZ_FUXD01000041.1"/>
</dbReference>
<dbReference type="InParanoid" id="A0A0J6WT83"/>
<reference evidence="6 7" key="1">
    <citation type="submission" date="2015-06" db="EMBL/GenBank/DDBJ databases">
        <title>Draft genome sequence of beer spoilage bacterium Megasphaera cerevisiae type strain 20462.</title>
        <authorList>
            <person name="Kutumbaka K."/>
            <person name="Pasmowitz J."/>
            <person name="Mategko J."/>
            <person name="Reyes D."/>
            <person name="Friedrich A."/>
            <person name="Han S."/>
            <person name="Martens-Habbena W."/>
            <person name="Neal-McKinney J."/>
            <person name="Janagama H.K."/>
            <person name="Nadala C."/>
            <person name="Samadpour M."/>
        </authorList>
    </citation>
    <scope>NUCLEOTIDE SEQUENCE [LARGE SCALE GENOMIC DNA]</scope>
    <source>
        <strain evidence="6 7">DSM 20462</strain>
    </source>
</reference>
<organism evidence="6 7">
    <name type="scientific">Megasphaera cerevisiae DSM 20462</name>
    <dbReference type="NCBI Taxonomy" id="1122219"/>
    <lineage>
        <taxon>Bacteria</taxon>
        <taxon>Bacillati</taxon>
        <taxon>Bacillota</taxon>
        <taxon>Negativicutes</taxon>
        <taxon>Veillonellales</taxon>
        <taxon>Veillonellaceae</taxon>
        <taxon>Megasphaera</taxon>
    </lineage>
</organism>
<comment type="similarity">
    <text evidence="3">Belongs to the bacterial secretin family.</text>
</comment>
<protein>
    <submittedName>
        <fullName evidence="6">Secretion protein</fullName>
    </submittedName>
</protein>
<dbReference type="InterPro" id="IPR038591">
    <property type="entry name" value="NolW-like_sf"/>
</dbReference>
<dbReference type="GO" id="GO:0015627">
    <property type="term" value="C:type II protein secretion system complex"/>
    <property type="evidence" value="ECO:0007669"/>
    <property type="project" value="TreeGrafter"/>
</dbReference>
<keyword evidence="7" id="KW-1185">Reference proteome</keyword>
<keyword evidence="2" id="KW-0472">Membrane</keyword>
<comment type="subcellular location">
    <subcellularLocation>
        <location evidence="1">Membrane</location>
    </subcellularLocation>
</comment>
<sequence>MKHFRIILALIFSLWTFPAAAESLMQVHVYEVPVRTVLEGLARSGRMNLIVDDTVQGNITVHLTGVTAAEAVRAIAASQNLFYDDSGPVRIITAGRKQDSAKTFHTWQLQYTSPQDIREAVRAVVPEADVRCHDETNMLIIGGTWQEAAAVGELVRKLDTLPQQVDVEVEIASVDRDALKHTGVDWEWSHVKGGSDHDKVFSFEAQIHALEEKGKARILAKPHMVAVNGKEARILIGDRIPVQTEHISEGERTATTEYQDAGIQLRYIPRIHADGSVTAYIQAEVSTPVFVPELKAYRIATRQAQSVVRMTQGTALVIGGLIRREDIENFRKVPLLGDLPLLGRLFRSHYTSSKETEVVILLRAEVVGDKIPKIG</sequence>
<dbReference type="Pfam" id="PF00263">
    <property type="entry name" value="Secretin"/>
    <property type="match status" value="1"/>
</dbReference>
<dbReference type="EMBL" id="LEKT01000049">
    <property type="protein sequence ID" value="KMO85719.1"/>
    <property type="molecule type" value="Genomic_DNA"/>
</dbReference>
<evidence type="ECO:0000259" key="5">
    <source>
        <dbReference type="Pfam" id="PF00263"/>
    </source>
</evidence>
<evidence type="ECO:0000313" key="7">
    <source>
        <dbReference type="Proteomes" id="UP000036503"/>
    </source>
</evidence>
<accession>A0A0J6WT83</accession>
<dbReference type="InterPro" id="IPR050810">
    <property type="entry name" value="Bact_Secretion_Sys_Channel"/>
</dbReference>
<comment type="caution">
    <text evidence="6">The sequence shown here is derived from an EMBL/GenBank/DDBJ whole genome shotgun (WGS) entry which is preliminary data.</text>
</comment>
<evidence type="ECO:0000256" key="4">
    <source>
        <dbReference type="SAM" id="SignalP"/>
    </source>
</evidence>
<dbReference type="InterPro" id="IPR001775">
    <property type="entry name" value="GspD/PilQ"/>
</dbReference>
<gene>
    <name evidence="6" type="ORF">AB840_12080</name>
</gene>
<dbReference type="PATRIC" id="fig|1122219.3.peg.2392"/>
<evidence type="ECO:0000313" key="6">
    <source>
        <dbReference type="EMBL" id="KMO85719.1"/>
    </source>
</evidence>
<dbReference type="AlphaFoldDB" id="A0A0J6WT83"/>